<evidence type="ECO:0000256" key="5">
    <source>
        <dbReference type="ARBA" id="ARBA00023015"/>
    </source>
</evidence>
<dbReference type="InterPro" id="IPR011006">
    <property type="entry name" value="CheY-like_superfamily"/>
</dbReference>
<feature type="domain" description="HTH araC/xylS-type" evidence="9">
    <location>
        <begin position="413"/>
        <end position="510"/>
    </location>
</feature>
<dbReference type="STRING" id="1348624.GCA_001591545_01917"/>
<dbReference type="GO" id="GO:0003700">
    <property type="term" value="F:DNA-binding transcription factor activity"/>
    <property type="evidence" value="ECO:0007669"/>
    <property type="project" value="InterPro"/>
</dbReference>
<evidence type="ECO:0000313" key="11">
    <source>
        <dbReference type="EMBL" id="SQI60649.1"/>
    </source>
</evidence>
<dbReference type="PANTHER" id="PTHR42713:SF3">
    <property type="entry name" value="TRANSCRIPTIONAL REGULATORY PROTEIN HPTR"/>
    <property type="match status" value="1"/>
</dbReference>
<dbReference type="KEGG" id="blen:NCTC4824_02869"/>
<dbReference type="Pfam" id="PF00072">
    <property type="entry name" value="Response_reg"/>
    <property type="match status" value="1"/>
</dbReference>
<evidence type="ECO:0000256" key="7">
    <source>
        <dbReference type="ARBA" id="ARBA00023163"/>
    </source>
</evidence>
<keyword evidence="3 8" id="KW-0597">Phosphoprotein</keyword>
<feature type="modified residue" description="4-aspartylphosphate" evidence="8">
    <location>
        <position position="55"/>
    </location>
</feature>
<dbReference type="InterPro" id="IPR009057">
    <property type="entry name" value="Homeodomain-like_sf"/>
</dbReference>
<evidence type="ECO:0000313" key="12">
    <source>
        <dbReference type="Proteomes" id="UP000249134"/>
    </source>
</evidence>
<dbReference type="GO" id="GO:0000160">
    <property type="term" value="P:phosphorelay signal transduction system"/>
    <property type="evidence" value="ECO:0007669"/>
    <property type="project" value="UniProtKB-KW"/>
</dbReference>
<feature type="domain" description="Response regulatory" evidence="10">
    <location>
        <begin position="3"/>
        <end position="120"/>
    </location>
</feature>
<dbReference type="InterPro" id="IPR020449">
    <property type="entry name" value="Tscrpt_reg_AraC-type_HTH"/>
</dbReference>
<evidence type="ECO:0000256" key="3">
    <source>
        <dbReference type="ARBA" id="ARBA00022553"/>
    </source>
</evidence>
<keyword evidence="12" id="KW-1185">Reference proteome</keyword>
<dbReference type="GO" id="GO:0005737">
    <property type="term" value="C:cytoplasm"/>
    <property type="evidence" value="ECO:0007669"/>
    <property type="project" value="UniProtKB-SubCell"/>
</dbReference>
<dbReference type="Pfam" id="PF12833">
    <property type="entry name" value="HTH_18"/>
    <property type="match status" value="1"/>
</dbReference>
<dbReference type="SUPFAM" id="SSF52172">
    <property type="entry name" value="CheY-like"/>
    <property type="match status" value="1"/>
</dbReference>
<reference evidence="11 12" key="1">
    <citation type="submission" date="2018-06" db="EMBL/GenBank/DDBJ databases">
        <authorList>
            <consortium name="Pathogen Informatics"/>
            <person name="Doyle S."/>
        </authorList>
    </citation>
    <scope>NUCLEOTIDE SEQUENCE [LARGE SCALE GENOMIC DNA]</scope>
    <source>
        <strain evidence="11 12">NCTC4824</strain>
    </source>
</reference>
<dbReference type="AlphaFoldDB" id="A0A2X4WD41"/>
<organism evidence="11 12">
    <name type="scientific">Lederbergia lenta</name>
    <name type="common">Bacillus lentus</name>
    <dbReference type="NCBI Taxonomy" id="1467"/>
    <lineage>
        <taxon>Bacteria</taxon>
        <taxon>Bacillati</taxon>
        <taxon>Bacillota</taxon>
        <taxon>Bacilli</taxon>
        <taxon>Bacillales</taxon>
        <taxon>Bacillaceae</taxon>
        <taxon>Lederbergia</taxon>
    </lineage>
</organism>
<evidence type="ECO:0000259" key="9">
    <source>
        <dbReference type="PROSITE" id="PS01124"/>
    </source>
</evidence>
<accession>A0A2X4WD41</accession>
<keyword evidence="6" id="KW-0238">DNA-binding</keyword>
<evidence type="ECO:0000256" key="6">
    <source>
        <dbReference type="ARBA" id="ARBA00023125"/>
    </source>
</evidence>
<dbReference type="InterPro" id="IPR018060">
    <property type="entry name" value="HTH_AraC"/>
</dbReference>
<gene>
    <name evidence="11" type="ORF">NCTC4824_02869</name>
</gene>
<evidence type="ECO:0000256" key="8">
    <source>
        <dbReference type="PROSITE-ProRule" id="PRU00169"/>
    </source>
</evidence>
<evidence type="ECO:0000256" key="4">
    <source>
        <dbReference type="ARBA" id="ARBA00023012"/>
    </source>
</evidence>
<dbReference type="Proteomes" id="UP000249134">
    <property type="component" value="Chromosome 1"/>
</dbReference>
<dbReference type="SUPFAM" id="SSF46689">
    <property type="entry name" value="Homeodomain-like"/>
    <property type="match status" value="2"/>
</dbReference>
<dbReference type="Gene3D" id="3.40.50.2300">
    <property type="match status" value="1"/>
</dbReference>
<protein>
    <submittedName>
        <fullName evidence="11">Two-component response regulator</fullName>
    </submittedName>
</protein>
<dbReference type="GO" id="GO:0043565">
    <property type="term" value="F:sequence-specific DNA binding"/>
    <property type="evidence" value="ECO:0007669"/>
    <property type="project" value="InterPro"/>
</dbReference>
<keyword evidence="5" id="KW-0805">Transcription regulation</keyword>
<comment type="subcellular location">
    <subcellularLocation>
        <location evidence="1">Cytoplasm</location>
    </subcellularLocation>
</comment>
<dbReference type="SMART" id="SM00448">
    <property type="entry name" value="REC"/>
    <property type="match status" value="1"/>
</dbReference>
<evidence type="ECO:0000256" key="2">
    <source>
        <dbReference type="ARBA" id="ARBA00022490"/>
    </source>
</evidence>
<name>A0A2X4WD41_LEDLE</name>
<proteinExistence type="predicted"/>
<keyword evidence="4" id="KW-0902">Two-component regulatory system</keyword>
<dbReference type="RefSeq" id="WP_066140235.1">
    <property type="nucleotide sequence ID" value="NZ_CBCSGM010000001.1"/>
</dbReference>
<evidence type="ECO:0000256" key="1">
    <source>
        <dbReference type="ARBA" id="ARBA00004496"/>
    </source>
</evidence>
<dbReference type="InterPro" id="IPR051552">
    <property type="entry name" value="HptR"/>
</dbReference>
<dbReference type="PROSITE" id="PS01124">
    <property type="entry name" value="HTH_ARAC_FAMILY_2"/>
    <property type="match status" value="1"/>
</dbReference>
<dbReference type="InterPro" id="IPR001789">
    <property type="entry name" value="Sig_transdc_resp-reg_receiver"/>
</dbReference>
<dbReference type="EMBL" id="LS483476">
    <property type="protein sequence ID" value="SQI60649.1"/>
    <property type="molecule type" value="Genomic_DNA"/>
</dbReference>
<keyword evidence="7" id="KW-0804">Transcription</keyword>
<dbReference type="SMART" id="SM00342">
    <property type="entry name" value="HTH_ARAC"/>
    <property type="match status" value="1"/>
</dbReference>
<dbReference type="PROSITE" id="PS50110">
    <property type="entry name" value="RESPONSE_REGULATORY"/>
    <property type="match status" value="1"/>
</dbReference>
<dbReference type="PANTHER" id="PTHR42713">
    <property type="entry name" value="HISTIDINE KINASE-RELATED"/>
    <property type="match status" value="1"/>
</dbReference>
<sequence length="516" mass="59989">MYTVIIVDDEPSIREGLKTLIPWNNYGFNVIAIAKNGIEGIQLYQQFSPNLMIVDIRMPKMDGLTMINELRKKDINLQFLILSGFADFDYAKRAIGAGAAGYLLKPLDEDELIESIQMIHRKLEEEKEYSRYALFEEKQKTEYFIQSLISPDFSELDPQVKTKQLELGLTNVRMQVLLIDTNKVQDRKLESCKESLRSMFEKTQRAFVFEKNNQLGLLLIYKPGVPHLLSSIYDEIKLGLEEKRLIISCGDIVYNLKAVYNSFENASILMEYHFYFSTDVILEAKEHKLPCQTTIEENSYFSPEAYIGKLFYAFELVDIILAEKTLLQLFEELKSRYLPEKQIKVYTLQIYSGSLNKLLAGNHGYKSFISKQLAKGVQIYDMDSLPALKAFMIDSCKEVIRFLDDGSTDILVKKMTDFIQKQYDQNLRLESLAEIFNYNSAYLGKLFRNHTGLYFNTFLDQVRIEKGKELLIKGYKVYETAELIGYANVDYFHKKFRQYTGISPSQYRKQMKDKIT</sequence>
<dbReference type="PRINTS" id="PR00032">
    <property type="entry name" value="HTHARAC"/>
</dbReference>
<dbReference type="CDD" id="cd17536">
    <property type="entry name" value="REC_YesN-like"/>
    <property type="match status" value="1"/>
</dbReference>
<keyword evidence="2" id="KW-0963">Cytoplasm</keyword>
<dbReference type="Gene3D" id="1.10.10.60">
    <property type="entry name" value="Homeodomain-like"/>
    <property type="match status" value="2"/>
</dbReference>
<dbReference type="PROSITE" id="PS00041">
    <property type="entry name" value="HTH_ARAC_FAMILY_1"/>
    <property type="match status" value="1"/>
</dbReference>
<dbReference type="InterPro" id="IPR018062">
    <property type="entry name" value="HTH_AraC-typ_CS"/>
</dbReference>
<evidence type="ECO:0000259" key="10">
    <source>
        <dbReference type="PROSITE" id="PS50110"/>
    </source>
</evidence>